<feature type="domain" description="MPN" evidence="1">
    <location>
        <begin position="9"/>
        <end position="154"/>
    </location>
</feature>
<dbReference type="WBParaSite" id="PSAMB.scaffold1728size28342.g14741.t1">
    <property type="protein sequence ID" value="PSAMB.scaffold1728size28342.g14741.t1"/>
    <property type="gene ID" value="PSAMB.scaffold1728size28342.g14741"/>
</dbReference>
<proteinExistence type="predicted"/>
<sequence length="271" mass="30901">MEEQRPRAVQLSKGVNAVCQTHAMSSDKEEVMGLLVGYMRDDCLVIVDCIQLPRNEKHPDRVEIASEQLVEAMEEVEGMKRWWPPSLPEPRLVGWYHSHPHITVLPSAVDVSTQKRYEQMSSAWVGLIFGVFNHHIPRASDRYQLIAFVANPDYDTQMADVYSRQHSSDQSEEEACAEIKPYVLLPISYCNEDHEPIKARVLRRLCNLPEVVKMEARQSLDQLSDVSGESSASLRHALAYCNFINEHVCINALPIYNSRQSQKKKDAISLL</sequence>
<dbReference type="SMART" id="SM00232">
    <property type="entry name" value="JAB_MPN"/>
    <property type="match status" value="1"/>
</dbReference>
<dbReference type="Gene3D" id="3.40.140.10">
    <property type="entry name" value="Cytidine Deaminase, domain 2"/>
    <property type="match status" value="1"/>
</dbReference>
<dbReference type="SUPFAM" id="SSF102712">
    <property type="entry name" value="JAB1/MPN domain"/>
    <property type="match status" value="1"/>
</dbReference>
<dbReference type="InterPro" id="IPR037518">
    <property type="entry name" value="MPN"/>
</dbReference>
<name>A0A914VAF2_9BILA</name>
<dbReference type="Pfam" id="PF01398">
    <property type="entry name" value="JAB"/>
    <property type="match status" value="1"/>
</dbReference>
<keyword evidence="2" id="KW-1185">Reference proteome</keyword>
<dbReference type="InterPro" id="IPR000555">
    <property type="entry name" value="JAMM/MPN+_dom"/>
</dbReference>
<dbReference type="InterPro" id="IPR050242">
    <property type="entry name" value="JAMM_MPN+_peptidase_M67A"/>
</dbReference>
<protein>
    <submittedName>
        <fullName evidence="3">MPN domain-containing protein</fullName>
    </submittedName>
</protein>
<dbReference type="PANTHER" id="PTHR10410">
    <property type="entry name" value="EUKARYOTIC TRANSLATION INITIATION FACTOR 3 -RELATED"/>
    <property type="match status" value="1"/>
</dbReference>
<accession>A0A914VAF2</accession>
<evidence type="ECO:0000259" key="1">
    <source>
        <dbReference type="PROSITE" id="PS50249"/>
    </source>
</evidence>
<reference evidence="3" key="1">
    <citation type="submission" date="2022-11" db="UniProtKB">
        <authorList>
            <consortium name="WormBaseParasite"/>
        </authorList>
    </citation>
    <scope>IDENTIFICATION</scope>
</reference>
<dbReference type="Proteomes" id="UP000887566">
    <property type="component" value="Unplaced"/>
</dbReference>
<organism evidence="2 3">
    <name type="scientific">Plectus sambesii</name>
    <dbReference type="NCBI Taxonomy" id="2011161"/>
    <lineage>
        <taxon>Eukaryota</taxon>
        <taxon>Metazoa</taxon>
        <taxon>Ecdysozoa</taxon>
        <taxon>Nematoda</taxon>
        <taxon>Chromadorea</taxon>
        <taxon>Plectida</taxon>
        <taxon>Plectina</taxon>
        <taxon>Plectoidea</taxon>
        <taxon>Plectidae</taxon>
        <taxon>Plectus</taxon>
    </lineage>
</organism>
<dbReference type="AlphaFoldDB" id="A0A914VAF2"/>
<dbReference type="GO" id="GO:0008237">
    <property type="term" value="F:metallopeptidase activity"/>
    <property type="evidence" value="ECO:0007669"/>
    <property type="project" value="InterPro"/>
</dbReference>
<evidence type="ECO:0000313" key="3">
    <source>
        <dbReference type="WBParaSite" id="PSAMB.scaffold1728size28342.g14741.t1"/>
    </source>
</evidence>
<dbReference type="PROSITE" id="PS50249">
    <property type="entry name" value="MPN"/>
    <property type="match status" value="1"/>
</dbReference>
<evidence type="ECO:0000313" key="2">
    <source>
        <dbReference type="Proteomes" id="UP000887566"/>
    </source>
</evidence>